<dbReference type="InterPro" id="IPR051091">
    <property type="entry name" value="O-Glucosyltr/Glycosyltrsf_90"/>
</dbReference>
<dbReference type="SMART" id="SM00672">
    <property type="entry name" value="CAP10"/>
    <property type="match status" value="1"/>
</dbReference>
<name>A0A1Y2CBT9_9FUNG</name>
<dbReference type="PANTHER" id="PTHR12203">
    <property type="entry name" value="KDEL LYS-ASP-GLU-LEU CONTAINING - RELATED"/>
    <property type="match status" value="1"/>
</dbReference>
<dbReference type="Proteomes" id="UP000193642">
    <property type="component" value="Unassembled WGS sequence"/>
</dbReference>
<protein>
    <recommendedName>
        <fullName evidence="2">Glycosyl transferase CAP10 domain-containing protein</fullName>
    </recommendedName>
</protein>
<comment type="caution">
    <text evidence="3">The sequence shown here is derived from an EMBL/GenBank/DDBJ whole genome shotgun (WGS) entry which is preliminary data.</text>
</comment>
<evidence type="ECO:0000259" key="2">
    <source>
        <dbReference type="SMART" id="SM00672"/>
    </source>
</evidence>
<gene>
    <name evidence="3" type="ORF">BCR33DRAFT_850449</name>
</gene>
<dbReference type="Pfam" id="PF05686">
    <property type="entry name" value="Glyco_transf_90"/>
    <property type="match status" value="1"/>
</dbReference>
<evidence type="ECO:0000313" key="4">
    <source>
        <dbReference type="Proteomes" id="UP000193642"/>
    </source>
</evidence>
<evidence type="ECO:0000313" key="3">
    <source>
        <dbReference type="EMBL" id="ORY44314.1"/>
    </source>
</evidence>
<reference evidence="3 4" key="1">
    <citation type="submission" date="2016-07" db="EMBL/GenBank/DDBJ databases">
        <title>Pervasive Adenine N6-methylation of Active Genes in Fungi.</title>
        <authorList>
            <consortium name="DOE Joint Genome Institute"/>
            <person name="Mondo S.J."/>
            <person name="Dannebaum R.O."/>
            <person name="Kuo R.C."/>
            <person name="Labutti K."/>
            <person name="Haridas S."/>
            <person name="Kuo A."/>
            <person name="Salamov A."/>
            <person name="Ahrendt S.R."/>
            <person name="Lipzen A."/>
            <person name="Sullivan W."/>
            <person name="Andreopoulos W.B."/>
            <person name="Clum A."/>
            <person name="Lindquist E."/>
            <person name="Daum C."/>
            <person name="Ramamoorthy G.K."/>
            <person name="Gryganskyi A."/>
            <person name="Culley D."/>
            <person name="Magnuson J.K."/>
            <person name="James T.Y."/>
            <person name="O'Malley M.A."/>
            <person name="Stajich J.E."/>
            <person name="Spatafora J.W."/>
            <person name="Visel A."/>
            <person name="Grigoriev I.V."/>
        </authorList>
    </citation>
    <scope>NUCLEOTIDE SEQUENCE [LARGE SCALE GENOMIC DNA]</scope>
    <source>
        <strain evidence="3 4">JEL800</strain>
    </source>
</reference>
<feature type="chain" id="PRO_5013186418" description="Glycosyl transferase CAP10 domain-containing protein" evidence="1">
    <location>
        <begin position="29"/>
        <end position="426"/>
    </location>
</feature>
<evidence type="ECO:0000256" key="1">
    <source>
        <dbReference type="SAM" id="SignalP"/>
    </source>
</evidence>
<keyword evidence="4" id="KW-1185">Reference proteome</keyword>
<feature type="signal peptide" evidence="1">
    <location>
        <begin position="1"/>
        <end position="28"/>
    </location>
</feature>
<organism evidence="3 4">
    <name type="scientific">Rhizoclosmatium globosum</name>
    <dbReference type="NCBI Taxonomy" id="329046"/>
    <lineage>
        <taxon>Eukaryota</taxon>
        <taxon>Fungi</taxon>
        <taxon>Fungi incertae sedis</taxon>
        <taxon>Chytridiomycota</taxon>
        <taxon>Chytridiomycota incertae sedis</taxon>
        <taxon>Chytridiomycetes</taxon>
        <taxon>Chytridiales</taxon>
        <taxon>Chytriomycetaceae</taxon>
        <taxon>Rhizoclosmatium</taxon>
    </lineage>
</organism>
<proteinExistence type="predicted"/>
<dbReference type="InterPro" id="IPR006598">
    <property type="entry name" value="CAP10"/>
</dbReference>
<dbReference type="OrthoDB" id="202415at2759"/>
<keyword evidence="1" id="KW-0732">Signal</keyword>
<dbReference type="AlphaFoldDB" id="A0A1Y2CBT9"/>
<dbReference type="EMBL" id="MCGO01000022">
    <property type="protein sequence ID" value="ORY44314.1"/>
    <property type="molecule type" value="Genomic_DNA"/>
</dbReference>
<feature type="domain" description="Glycosyl transferase CAP10" evidence="2">
    <location>
        <begin position="161"/>
        <end position="386"/>
    </location>
</feature>
<sequence length="426" mass="48043">MLSGGRTRLTVLLASLGLLLWLLLSAKSSELGSNHSANIPQTKSKVNQIQAQQPLNNTSKLDPKNLRLTHSECLHHFPSLFAPITKTTQFYKTHGGVDYTDITRIYSLLRGPSNHPAFQVHVAIIANKLYIKEYRPSHPNINRALLILDHLNRIISVSPQPLSDVEFVINISDQGGEELAGPVFSLAREVGNNVAWLMPDFGFNAWPEVGVLSYDVLRDQVEDIEARVKAGSVTKEDKLFWRGAPMHFAERKEALELATNAWADIKELRWSCLSTPEKPECKGLTDHKTIPNHCLYKYLLQTEGYTYSGRFKYLLTCNSINIIRVPPPFKKNLPTTMESLLKNVTLQKLVRDNSWTLLRNRYLTPSATACYWRHLINEYASVMNFKASLNLVRTDSDSPRVGAAGTGKAAPYESFVVMQKVDWNLN</sequence>
<accession>A0A1Y2CBT9</accession>
<dbReference type="PANTHER" id="PTHR12203:SF107">
    <property type="entry name" value="GLYCOSYL TRANSFERASE CAP10 DOMAIN-CONTAINING PROTEIN"/>
    <property type="match status" value="1"/>
</dbReference>